<feature type="domain" description="Disease resistance protein winged helix" evidence="4">
    <location>
        <begin position="281"/>
        <end position="350"/>
    </location>
</feature>
<dbReference type="GO" id="GO:0042742">
    <property type="term" value="P:defense response to bacterium"/>
    <property type="evidence" value="ECO:0007669"/>
    <property type="project" value="UniProtKB-ARBA"/>
</dbReference>
<feature type="domain" description="Disease resistance R13L4/SHOC-2-like LRR" evidence="5">
    <location>
        <begin position="441"/>
        <end position="765"/>
    </location>
</feature>
<evidence type="ECO:0000259" key="4">
    <source>
        <dbReference type="Pfam" id="PF23559"/>
    </source>
</evidence>
<dbReference type="InterPro" id="IPR058922">
    <property type="entry name" value="WHD_DRP"/>
</dbReference>
<accession>A0AAQ3X006</accession>
<dbReference type="Gene3D" id="1.10.10.10">
    <property type="entry name" value="Winged helix-like DNA-binding domain superfamily/Winged helix DNA-binding domain"/>
    <property type="match status" value="1"/>
</dbReference>
<dbReference type="AlphaFoldDB" id="A0AAQ3X006"/>
<evidence type="ECO:0000313" key="6">
    <source>
        <dbReference type="EMBL" id="WVZ79806.1"/>
    </source>
</evidence>
<gene>
    <name evidence="6" type="ORF">U9M48_027341</name>
</gene>
<evidence type="ECO:0000259" key="5">
    <source>
        <dbReference type="Pfam" id="PF23598"/>
    </source>
</evidence>
<dbReference type="Gene3D" id="3.80.10.10">
    <property type="entry name" value="Ribonuclease Inhibitor"/>
    <property type="match status" value="1"/>
</dbReference>
<reference evidence="6 7" key="1">
    <citation type="submission" date="2024-02" db="EMBL/GenBank/DDBJ databases">
        <title>High-quality chromosome-scale genome assembly of Pensacola bahiagrass (Paspalum notatum Flugge var. saurae).</title>
        <authorList>
            <person name="Vega J.M."/>
            <person name="Podio M."/>
            <person name="Orjuela J."/>
            <person name="Siena L.A."/>
            <person name="Pessino S.C."/>
            <person name="Combes M.C."/>
            <person name="Mariac C."/>
            <person name="Albertini E."/>
            <person name="Pupilli F."/>
            <person name="Ortiz J.P.A."/>
            <person name="Leblanc O."/>
        </authorList>
    </citation>
    <scope>NUCLEOTIDE SEQUENCE [LARGE SCALE GENOMIC DNA]</scope>
    <source>
        <strain evidence="6">R1</strain>
        <tissue evidence="6">Leaf</tissue>
    </source>
</reference>
<evidence type="ECO:0000256" key="2">
    <source>
        <dbReference type="ARBA" id="ARBA00022821"/>
    </source>
</evidence>
<protein>
    <recommendedName>
        <fullName evidence="8">NB-ARC domain-containing protein</fullName>
    </recommendedName>
</protein>
<dbReference type="InterPro" id="IPR044974">
    <property type="entry name" value="Disease_R_plants"/>
</dbReference>
<dbReference type="Proteomes" id="UP001341281">
    <property type="component" value="Chromosome 06"/>
</dbReference>
<dbReference type="InterPro" id="IPR036388">
    <property type="entry name" value="WH-like_DNA-bd_sf"/>
</dbReference>
<dbReference type="PANTHER" id="PTHR23155:SF1052">
    <property type="entry name" value="DISEASE RESISTANCE PROTEIN RPM1"/>
    <property type="match status" value="1"/>
</dbReference>
<dbReference type="PRINTS" id="PR00364">
    <property type="entry name" value="DISEASERSIST"/>
</dbReference>
<dbReference type="Gene3D" id="3.40.50.300">
    <property type="entry name" value="P-loop containing nucleotide triphosphate hydrolases"/>
    <property type="match status" value="1"/>
</dbReference>
<dbReference type="EMBL" id="CP144750">
    <property type="protein sequence ID" value="WVZ79806.1"/>
    <property type="molecule type" value="Genomic_DNA"/>
</dbReference>
<evidence type="ECO:0000256" key="1">
    <source>
        <dbReference type="ARBA" id="ARBA00022737"/>
    </source>
</evidence>
<dbReference type="GO" id="GO:0009626">
    <property type="term" value="P:plant-type hypersensitive response"/>
    <property type="evidence" value="ECO:0007669"/>
    <property type="project" value="UniProtKB-ARBA"/>
</dbReference>
<keyword evidence="7" id="KW-1185">Reference proteome</keyword>
<sequence>MVLGGILTWGFNHLQSHPIFFNHRLTEQALNSDDTRRRSVISIVGESGIGKSTLAWEVYDSNEIMKKFNVRAWINVPPQIKEDDILYFIYKRICPEADEDKNLTTGAVHNALKEYLSDKSYLVMIDGLANLTNWNSIIDSLPDNDKGSRVMIITRLEDKEAAYADPKVKPLKIGKLKREHSEELFLHKLLGPNNQVSSGEKLQPHMEKACSSMYEITQGIPLAIVLLAGLLRTKNKVEWEKVFKQLKSSEEPKHVKRILALCFDDLPSRLKSCFLYFAGMPENLIFNARRIVRLWAAEGFLKPRKGKTMEDIGHSYLKELISRGMIQLVKKDINGGVWLVAIHDRLHAFAQLEAQEASFLEVHDNADVLGPASVRRLCLQNYMQSYIPMDTPFPKLRSILCDFAEDRSQNLETMPHSNVYGGSFRDQANSNDLRYHALRFLKASKFLRVIDLRGLMIKKVPDAIGDLIHVRYLGLRSRSLGTLPQSISRLINLQTLDIKRTQVKKVAQTFWEIQTLRHVVANKLQLPKSVGALNNMQTLTGMVCYDPWSNNRSPLENMVFLRNLELSGLNVSHWKGLEDAFKKLDSLLYLHLAGKGIPSKLFTQFTLHRLQSLELFGEVDTSGDKEEEHYTLPNLTRIVLKESKVDQKFMNKIGELPSLMELVLSDESYVGKKLVFSDSGFNNVTNLVMTNLTELVEWEIRPGSIPMVKRITLSDCPKMKIKLNHDEKDQGLQGLMGHLKEVVVWNMPEEISIEPENKTLREMIKKVTMKTKSDDITSAMQRTGRWRAGMIAGNIYQN</sequence>
<keyword evidence="2" id="KW-0611">Plant defense</keyword>
<proteinExistence type="predicted"/>
<dbReference type="InterPro" id="IPR002182">
    <property type="entry name" value="NB-ARC"/>
</dbReference>
<dbReference type="PANTHER" id="PTHR23155">
    <property type="entry name" value="DISEASE RESISTANCE PROTEIN RP"/>
    <property type="match status" value="1"/>
</dbReference>
<dbReference type="GO" id="GO:0043531">
    <property type="term" value="F:ADP binding"/>
    <property type="evidence" value="ECO:0007669"/>
    <property type="project" value="InterPro"/>
</dbReference>
<feature type="domain" description="NB-ARC" evidence="3">
    <location>
        <begin position="32"/>
        <end position="188"/>
    </location>
</feature>
<dbReference type="Gene3D" id="1.10.8.430">
    <property type="entry name" value="Helical domain of apoptotic protease-activating factors"/>
    <property type="match status" value="1"/>
</dbReference>
<dbReference type="Pfam" id="PF23559">
    <property type="entry name" value="WHD_DRP"/>
    <property type="match status" value="1"/>
</dbReference>
<evidence type="ECO:0000259" key="3">
    <source>
        <dbReference type="Pfam" id="PF00931"/>
    </source>
</evidence>
<dbReference type="Pfam" id="PF23598">
    <property type="entry name" value="LRR_14"/>
    <property type="match status" value="1"/>
</dbReference>
<dbReference type="InterPro" id="IPR027417">
    <property type="entry name" value="P-loop_NTPase"/>
</dbReference>
<dbReference type="FunFam" id="1.10.10.10:FF:000322">
    <property type="entry name" value="Probable disease resistance protein At1g63360"/>
    <property type="match status" value="1"/>
</dbReference>
<organism evidence="6 7">
    <name type="scientific">Paspalum notatum var. saurae</name>
    <dbReference type="NCBI Taxonomy" id="547442"/>
    <lineage>
        <taxon>Eukaryota</taxon>
        <taxon>Viridiplantae</taxon>
        <taxon>Streptophyta</taxon>
        <taxon>Embryophyta</taxon>
        <taxon>Tracheophyta</taxon>
        <taxon>Spermatophyta</taxon>
        <taxon>Magnoliopsida</taxon>
        <taxon>Liliopsida</taxon>
        <taxon>Poales</taxon>
        <taxon>Poaceae</taxon>
        <taxon>PACMAD clade</taxon>
        <taxon>Panicoideae</taxon>
        <taxon>Andropogonodae</taxon>
        <taxon>Paspaleae</taxon>
        <taxon>Paspalinae</taxon>
        <taxon>Paspalum</taxon>
    </lineage>
</organism>
<dbReference type="Pfam" id="PF00931">
    <property type="entry name" value="NB-ARC"/>
    <property type="match status" value="1"/>
</dbReference>
<dbReference type="SUPFAM" id="SSF52540">
    <property type="entry name" value="P-loop containing nucleoside triphosphate hydrolases"/>
    <property type="match status" value="1"/>
</dbReference>
<evidence type="ECO:0000313" key="7">
    <source>
        <dbReference type="Proteomes" id="UP001341281"/>
    </source>
</evidence>
<evidence type="ECO:0008006" key="8">
    <source>
        <dbReference type="Google" id="ProtNLM"/>
    </source>
</evidence>
<name>A0AAQ3X006_PASNO</name>
<keyword evidence="1" id="KW-0677">Repeat</keyword>
<dbReference type="InterPro" id="IPR055414">
    <property type="entry name" value="LRR_R13L4/SHOC2-like"/>
</dbReference>
<dbReference type="GO" id="GO:0002758">
    <property type="term" value="P:innate immune response-activating signaling pathway"/>
    <property type="evidence" value="ECO:0007669"/>
    <property type="project" value="UniProtKB-ARBA"/>
</dbReference>
<dbReference type="SUPFAM" id="SSF52058">
    <property type="entry name" value="L domain-like"/>
    <property type="match status" value="1"/>
</dbReference>
<dbReference type="InterPro" id="IPR032675">
    <property type="entry name" value="LRR_dom_sf"/>
</dbReference>
<dbReference type="InterPro" id="IPR042197">
    <property type="entry name" value="Apaf_helical"/>
</dbReference>